<dbReference type="RefSeq" id="WP_135484147.1">
    <property type="nucleotide sequence ID" value="NZ_SRMF01000007.1"/>
</dbReference>
<name>A0A4Z0WB20_9GAMM</name>
<dbReference type="Gene3D" id="3.40.50.720">
    <property type="entry name" value="NAD(P)-binding Rossmann-like Domain"/>
    <property type="match status" value="1"/>
</dbReference>
<reference evidence="2 3" key="1">
    <citation type="submission" date="2019-04" db="EMBL/GenBank/DDBJ databases">
        <title>Natronospirillum operosus gen. nov., sp. nov., a haloalkaliphilic satellite isolated from decaying biomass of laboratory culture of cyanobacterium Geitlerinema sp. and proposal of Natronospirillaceae fam. nov. and Saccharospirillaceae fam. nov.</title>
        <authorList>
            <person name="Kevbrin V."/>
            <person name="Boltyanskaya Y."/>
            <person name="Koziaeva V."/>
            <person name="Grouzdev D.S."/>
            <person name="Park M."/>
            <person name="Cho J."/>
        </authorList>
    </citation>
    <scope>NUCLEOTIDE SEQUENCE [LARGE SCALE GENOMIC DNA]</scope>
    <source>
        <strain evidence="2 3">G-116</strain>
    </source>
</reference>
<dbReference type="Proteomes" id="UP000297475">
    <property type="component" value="Unassembled WGS sequence"/>
</dbReference>
<accession>A0A4Z0WB20</accession>
<proteinExistence type="predicted"/>
<dbReference type="GO" id="GO:0005737">
    <property type="term" value="C:cytoplasm"/>
    <property type="evidence" value="ECO:0007669"/>
    <property type="project" value="TreeGrafter"/>
</dbReference>
<gene>
    <name evidence="2" type="ORF">E4656_15205</name>
</gene>
<protein>
    <submittedName>
        <fullName evidence="2">NAD-dependent epimerase/dehydratase family protein</fullName>
    </submittedName>
</protein>
<evidence type="ECO:0000313" key="2">
    <source>
        <dbReference type="EMBL" id="TGG91736.1"/>
    </source>
</evidence>
<dbReference type="InterPro" id="IPR001509">
    <property type="entry name" value="Epimerase_deHydtase"/>
</dbReference>
<comment type="caution">
    <text evidence="2">The sequence shown here is derived from an EMBL/GenBank/DDBJ whole genome shotgun (WGS) entry which is preliminary data.</text>
</comment>
<dbReference type="InterPro" id="IPR051783">
    <property type="entry name" value="NAD(P)-dependent_oxidoreduct"/>
</dbReference>
<organism evidence="2 3">
    <name type="scientific">Natronospirillum operosum</name>
    <dbReference type="NCBI Taxonomy" id="2759953"/>
    <lineage>
        <taxon>Bacteria</taxon>
        <taxon>Pseudomonadati</taxon>
        <taxon>Pseudomonadota</taxon>
        <taxon>Gammaproteobacteria</taxon>
        <taxon>Oceanospirillales</taxon>
        <taxon>Natronospirillaceae</taxon>
        <taxon>Natronospirillum</taxon>
    </lineage>
</organism>
<dbReference type="InterPro" id="IPR036291">
    <property type="entry name" value="NAD(P)-bd_dom_sf"/>
</dbReference>
<dbReference type="PANTHER" id="PTHR48079:SF6">
    <property type="entry name" value="NAD(P)-BINDING DOMAIN-CONTAINING PROTEIN-RELATED"/>
    <property type="match status" value="1"/>
</dbReference>
<evidence type="ECO:0000313" key="3">
    <source>
        <dbReference type="Proteomes" id="UP000297475"/>
    </source>
</evidence>
<sequence length="326" mass="35161">MTATSYFLTGGSGYIGRNLIRSLTAQGHRVVALARSDDSAARIEALGAQVFRGDLLADNLADGMAGCQVVIHAAADTDHNNQSRSQYQTNVDGTLNVLNSARRAGIKKALYISTESVLLDGQPLHQVSEDHPLPRRAIGEYSRSKAAAEKIALNCADDDFTVVVVRPRFVWGRDDTTALPQLVDAAKSGQLAWIDGGHYLTSTTHILNLCAGISSALEHGKNGEVYFITDAEPVEFRQFATELLATQGMTAPDKSVPLWLLKILAWGGDMISRLSGGRLRGPVTRQSLATSAVEVTIDISKAKAELNYQPVVSRAEGLAELEHHSW</sequence>
<dbReference type="GO" id="GO:0004029">
    <property type="term" value="F:aldehyde dehydrogenase (NAD+) activity"/>
    <property type="evidence" value="ECO:0007669"/>
    <property type="project" value="TreeGrafter"/>
</dbReference>
<dbReference type="PANTHER" id="PTHR48079">
    <property type="entry name" value="PROTEIN YEEZ"/>
    <property type="match status" value="1"/>
</dbReference>
<feature type="domain" description="NAD-dependent epimerase/dehydratase" evidence="1">
    <location>
        <begin position="7"/>
        <end position="227"/>
    </location>
</feature>
<keyword evidence="3" id="KW-1185">Reference proteome</keyword>
<dbReference type="SUPFAM" id="SSF51735">
    <property type="entry name" value="NAD(P)-binding Rossmann-fold domains"/>
    <property type="match status" value="1"/>
</dbReference>
<dbReference type="OrthoDB" id="9801056at2"/>
<dbReference type="Pfam" id="PF01370">
    <property type="entry name" value="Epimerase"/>
    <property type="match status" value="1"/>
</dbReference>
<dbReference type="EMBL" id="SRMF01000007">
    <property type="protein sequence ID" value="TGG91736.1"/>
    <property type="molecule type" value="Genomic_DNA"/>
</dbReference>
<dbReference type="AlphaFoldDB" id="A0A4Z0WB20"/>
<evidence type="ECO:0000259" key="1">
    <source>
        <dbReference type="Pfam" id="PF01370"/>
    </source>
</evidence>